<dbReference type="InterPro" id="IPR008927">
    <property type="entry name" value="6-PGluconate_DH-like_C_sf"/>
</dbReference>
<evidence type="ECO:0000259" key="3">
    <source>
        <dbReference type="SMART" id="SM00984"/>
    </source>
</evidence>
<dbReference type="SUPFAM" id="SSF48179">
    <property type="entry name" value="6-phosphogluconate dehydrogenase C-terminal domain-like"/>
    <property type="match status" value="1"/>
</dbReference>
<dbReference type="SMART" id="SM00984">
    <property type="entry name" value="UDPG_MGDP_dh_C"/>
    <property type="match status" value="1"/>
</dbReference>
<evidence type="ECO:0000256" key="2">
    <source>
        <dbReference type="ARBA" id="ARBA00023027"/>
    </source>
</evidence>
<protein>
    <submittedName>
        <fullName evidence="4">UDP-N-acetyl-D-mannosamine dehydrogenase</fullName>
    </submittedName>
</protein>
<dbReference type="Pfam" id="PF00984">
    <property type="entry name" value="UDPG_MGDP_dh"/>
    <property type="match status" value="1"/>
</dbReference>
<dbReference type="GO" id="GO:0051287">
    <property type="term" value="F:NAD binding"/>
    <property type="evidence" value="ECO:0007669"/>
    <property type="project" value="InterPro"/>
</dbReference>
<accession>A0A2M8L1G2</accession>
<dbReference type="PANTHER" id="PTHR43491:SF1">
    <property type="entry name" value="UDP-N-ACETYL-D-MANNOSAMINE DEHYDROGENASE"/>
    <property type="match status" value="1"/>
</dbReference>
<dbReference type="InterPro" id="IPR014026">
    <property type="entry name" value="UDP-Glc/GDP-Man_DH_dimer"/>
</dbReference>
<feature type="domain" description="UDP-glucose/GDP-mannose dehydrogenase C-terminal" evidence="3">
    <location>
        <begin position="305"/>
        <end position="399"/>
    </location>
</feature>
<dbReference type="Pfam" id="PF03721">
    <property type="entry name" value="UDPG_MGDP_dh_N"/>
    <property type="match status" value="1"/>
</dbReference>
<dbReference type="Proteomes" id="UP000229766">
    <property type="component" value="Unassembled WGS sequence"/>
</dbReference>
<dbReference type="PANTHER" id="PTHR43491">
    <property type="entry name" value="UDP-N-ACETYL-D-MANNOSAMINE DEHYDROGENASE"/>
    <property type="match status" value="1"/>
</dbReference>
<dbReference type="Pfam" id="PF03720">
    <property type="entry name" value="UDPG_MGDP_dh_C"/>
    <property type="match status" value="1"/>
</dbReference>
<dbReference type="InterPro" id="IPR001732">
    <property type="entry name" value="UDP-Glc/GDP-Man_DH_N"/>
</dbReference>
<dbReference type="AlphaFoldDB" id="A0A2M8L1G2"/>
<gene>
    <name evidence="4" type="ORF">COU93_02990</name>
</gene>
<dbReference type="InterPro" id="IPR036220">
    <property type="entry name" value="UDP-Glc/GDP-Man_DH_C_sf"/>
</dbReference>
<dbReference type="PIRSF" id="PIRSF500136">
    <property type="entry name" value="UDP_ManNAc_DH"/>
    <property type="match status" value="1"/>
</dbReference>
<dbReference type="Gene3D" id="3.40.50.720">
    <property type="entry name" value="NAD(P)-binding Rossmann-like Domain"/>
    <property type="match status" value="2"/>
</dbReference>
<comment type="caution">
    <text evidence="4">The sequence shown here is derived from an EMBL/GenBank/DDBJ whole genome shotgun (WGS) entry which is preliminary data.</text>
</comment>
<keyword evidence="2" id="KW-0520">NAD</keyword>
<evidence type="ECO:0000313" key="5">
    <source>
        <dbReference type="Proteomes" id="UP000229766"/>
    </source>
</evidence>
<dbReference type="InterPro" id="IPR014027">
    <property type="entry name" value="UDP-Glc/GDP-Man_DH_C"/>
</dbReference>
<name>A0A2M8L1G2_9BACT</name>
<dbReference type="InterPro" id="IPR036291">
    <property type="entry name" value="NAD(P)-bd_dom_sf"/>
</dbReference>
<dbReference type="InterPro" id="IPR017476">
    <property type="entry name" value="UDP-Glc/GDP-Man"/>
</dbReference>
<evidence type="ECO:0000313" key="4">
    <source>
        <dbReference type="EMBL" id="PJE66688.1"/>
    </source>
</evidence>
<proteinExistence type="predicted"/>
<dbReference type="NCBIfam" id="TIGR03026">
    <property type="entry name" value="NDP-sugDHase"/>
    <property type="match status" value="1"/>
</dbReference>
<sequence length="417" mass="45327">MQTVQVIGLGYIGLPTAALLATKGFSVIGVDTQANVVDNLNNGKIHLHEPGLDILLKSALGSGNFLATTSPRCADIHIICVPTPFKNNHEPDLSYIQSAISSLAPILNNSDLVILESTSPVGTTLKVRSWLLELRPELNNVQFAYCPERVIPGKTVLELIENDRVIGGITTEATTRAADFYKCFVEGEVLLTTAKTAELCKLAENAYRDINIAYANELSMVCDQFGINPYELIKLTNHHPRVNILQPGPGVGGHCIAIDPWFIIDAAPKLTPLLQAGRTVNNKKPEWVVNKIKASAQLFDQPTILCLGLSYKANIDDLRESPALSIAKQLTTLNIGDIIACEPHINTCDTLKLFDLKAGLEQANIIVILVNHDAFTHINWPALSNAGKQILDFTGITTNFSAAQNTRSPAFDHEGLK</sequence>
<dbReference type="EMBL" id="PFEI01000161">
    <property type="protein sequence ID" value="PJE66688.1"/>
    <property type="molecule type" value="Genomic_DNA"/>
</dbReference>
<feature type="non-terminal residue" evidence="4">
    <location>
        <position position="417"/>
    </location>
</feature>
<organism evidence="4 5">
    <name type="scientific">Candidatus Shapirobacteria bacterium CG10_big_fil_rev_8_21_14_0_10_36_6</name>
    <dbReference type="NCBI Taxonomy" id="1974886"/>
    <lineage>
        <taxon>Bacteria</taxon>
        <taxon>Candidatus Shapironibacteriota</taxon>
    </lineage>
</organism>
<dbReference type="SUPFAM" id="SSF51735">
    <property type="entry name" value="NAD(P)-binding Rossmann-fold domains"/>
    <property type="match status" value="1"/>
</dbReference>
<evidence type="ECO:0000256" key="1">
    <source>
        <dbReference type="ARBA" id="ARBA00023002"/>
    </source>
</evidence>
<keyword evidence="1" id="KW-0560">Oxidoreductase</keyword>
<dbReference type="InterPro" id="IPR028359">
    <property type="entry name" value="UDP_ManNAc/GlcNAc_DH"/>
</dbReference>
<dbReference type="SUPFAM" id="SSF52413">
    <property type="entry name" value="UDP-glucose/GDP-mannose dehydrogenase C-terminal domain"/>
    <property type="match status" value="1"/>
</dbReference>
<dbReference type="GO" id="GO:0000271">
    <property type="term" value="P:polysaccharide biosynthetic process"/>
    <property type="evidence" value="ECO:0007669"/>
    <property type="project" value="InterPro"/>
</dbReference>
<dbReference type="GO" id="GO:0016628">
    <property type="term" value="F:oxidoreductase activity, acting on the CH-CH group of donors, NAD or NADP as acceptor"/>
    <property type="evidence" value="ECO:0007669"/>
    <property type="project" value="InterPro"/>
</dbReference>
<dbReference type="GO" id="GO:0016616">
    <property type="term" value="F:oxidoreductase activity, acting on the CH-OH group of donors, NAD or NADP as acceptor"/>
    <property type="evidence" value="ECO:0007669"/>
    <property type="project" value="InterPro"/>
</dbReference>
<dbReference type="NCBIfam" id="NF008286">
    <property type="entry name" value="PRK11064.1"/>
    <property type="match status" value="1"/>
</dbReference>
<dbReference type="PIRSF" id="PIRSF000124">
    <property type="entry name" value="UDPglc_GDPman_dh"/>
    <property type="match status" value="1"/>
</dbReference>
<reference evidence="5" key="1">
    <citation type="submission" date="2017-09" db="EMBL/GenBank/DDBJ databases">
        <title>Depth-based differentiation of microbial function through sediment-hosted aquifers and enrichment of novel symbionts in the deep terrestrial subsurface.</title>
        <authorList>
            <person name="Probst A.J."/>
            <person name="Ladd B."/>
            <person name="Jarett J.K."/>
            <person name="Geller-Mcgrath D.E."/>
            <person name="Sieber C.M.K."/>
            <person name="Emerson J.B."/>
            <person name="Anantharaman K."/>
            <person name="Thomas B.C."/>
            <person name="Malmstrom R."/>
            <person name="Stieglmeier M."/>
            <person name="Klingl A."/>
            <person name="Woyke T."/>
            <person name="Ryan C.M."/>
            <person name="Banfield J.F."/>
        </authorList>
    </citation>
    <scope>NUCLEOTIDE SEQUENCE [LARGE SCALE GENOMIC DNA]</scope>
</reference>